<dbReference type="KEGG" id="vg:65119524"/>
<organism evidence="1 2">
    <name type="scientific">Pseudomonas phage vB_Pae_BR319a</name>
    <dbReference type="NCBI Taxonomy" id="2563525"/>
    <lineage>
        <taxon>Viruses</taxon>
        <taxon>Duplodnaviria</taxon>
        <taxon>Heunggongvirae</taxon>
        <taxon>Uroviricota</taxon>
        <taxon>Caudoviricetes</taxon>
        <taxon>Peduoviridae</taxon>
        <taxon>Citexvirus</taxon>
        <taxon>Citexvirus BR319A</taxon>
    </lineage>
</organism>
<name>A0A481V698_9CAUD</name>
<keyword evidence="2" id="KW-1185">Reference proteome</keyword>
<evidence type="ECO:0000313" key="2">
    <source>
        <dbReference type="Proteomes" id="UP000294420"/>
    </source>
</evidence>
<dbReference type="Proteomes" id="UP000294420">
    <property type="component" value="Segment"/>
</dbReference>
<protein>
    <recommendedName>
        <fullName evidence="3">DUF2971 domain-containing protein</fullName>
    </recommendedName>
</protein>
<reference evidence="1" key="1">
    <citation type="journal article" date="2019" name="mSystems">
        <title>Mobilizing temperate bacteriophage communities and resolving individual phage genomes from cystic fibrosis and bronchiectasis Pseudomonas aeruginosa isolates.</title>
        <authorList>
            <person name="Tariq M.A."/>
            <person name="Everest F.L.C."/>
            <person name="Cowley L.A."/>
            <person name="Wright R."/>
            <person name="Holt G.S."/>
            <person name="Ingram H."/>
            <person name="Duignan L.A.M."/>
            <person name="Lanyon C.V."/>
            <person name="Perry A."/>
            <person name="Perry J.D."/>
            <person name="Bourke S."/>
            <person name="Brockhurst M.A."/>
            <person name="Bridge S.H."/>
            <person name="Soyza A.D."/>
            <person name="Smith D.L."/>
        </authorList>
    </citation>
    <scope>NUCLEOTIDE SEQUENCE [LARGE SCALE GENOMIC DNA]</scope>
</reference>
<proteinExistence type="predicted"/>
<accession>A0A481V698</accession>
<dbReference type="RefSeq" id="YP_010101749.1">
    <property type="nucleotide sequence ID" value="NC_055793.1"/>
</dbReference>
<dbReference type="GeneID" id="65119524"/>
<dbReference type="InterPro" id="IPR021352">
    <property type="entry name" value="DUF2971"/>
</dbReference>
<evidence type="ECO:0000313" key="1">
    <source>
        <dbReference type="EMBL" id="QBI84123.1"/>
    </source>
</evidence>
<evidence type="ECO:0008006" key="3">
    <source>
        <dbReference type="Google" id="ProtNLM"/>
    </source>
</evidence>
<sequence length="254" mass="29332">MSANRNLRKKWINAGYKSDMGSAVASLPPTNHEMIRLYNLNKAEHALSNLENSRIKISTFNDLNDPFELLAANFKESISRKIFRDWKSTTNEKTGIICFSGDWSEPVMWSHYADKHKGICLGFNVNKKIVQKINYQPDRLMIELDSDTNPEHLPNELKDSLLCTKSSGWSYEEEYRTFLELKPELKTEDLYFRELDEDIELAEVILGPLCEKSISTIRSLVTSKYPKAVVFQARLAFQSFKVVPDERTVSWIPD</sequence>
<dbReference type="EMBL" id="MK511066">
    <property type="protein sequence ID" value="QBI84123.1"/>
    <property type="molecule type" value="Genomic_DNA"/>
</dbReference>
<dbReference type="Pfam" id="PF11185">
    <property type="entry name" value="DUF2971"/>
    <property type="match status" value="1"/>
</dbReference>